<organism evidence="1 2">
    <name type="scientific">Gorilla gorilla gorilla</name>
    <name type="common">Western lowland gorilla</name>
    <dbReference type="NCBI Taxonomy" id="9595"/>
    <lineage>
        <taxon>Eukaryota</taxon>
        <taxon>Metazoa</taxon>
        <taxon>Chordata</taxon>
        <taxon>Craniata</taxon>
        <taxon>Vertebrata</taxon>
        <taxon>Euteleostomi</taxon>
        <taxon>Mammalia</taxon>
        <taxon>Eutheria</taxon>
        <taxon>Euarchontoglires</taxon>
        <taxon>Primates</taxon>
        <taxon>Haplorrhini</taxon>
        <taxon>Catarrhini</taxon>
        <taxon>Hominidae</taxon>
        <taxon>Gorilla</taxon>
    </lineage>
</organism>
<reference evidence="1" key="3">
    <citation type="submission" date="2025-08" db="UniProtKB">
        <authorList>
            <consortium name="Ensembl"/>
        </authorList>
    </citation>
    <scope>IDENTIFICATION</scope>
</reference>
<dbReference type="Ensembl" id="ENSGGOT00000050846.1">
    <property type="protein sequence ID" value="ENSGGOP00000040858.1"/>
    <property type="gene ID" value="ENSGGOG00000001273.3"/>
</dbReference>
<reference evidence="1 2" key="2">
    <citation type="journal article" date="2012" name="Nature">
        <title>Insights into hominid evolution from the gorilla genome sequence.</title>
        <authorList>
            <person name="Scally A."/>
            <person name="Dutheil J.Y."/>
            <person name="Hillier L.W."/>
            <person name="Jordan G.E."/>
            <person name="Goodhead I."/>
            <person name="Herrero J."/>
            <person name="Hobolth A."/>
            <person name="Lappalainen T."/>
            <person name="Mailund T."/>
            <person name="Marques-Bonet T."/>
            <person name="McCarthy S."/>
            <person name="Montgomery S.H."/>
            <person name="Schwalie P.C."/>
            <person name="Tang Y.A."/>
            <person name="Ward M.C."/>
            <person name="Xue Y."/>
            <person name="Yngvadottir B."/>
            <person name="Alkan C."/>
            <person name="Andersen L.N."/>
            <person name="Ayub Q."/>
            <person name="Ball E.V."/>
            <person name="Beal K."/>
            <person name="Bradley B.J."/>
            <person name="Chen Y."/>
            <person name="Clee C.M."/>
            <person name="Fitzgerald S."/>
            <person name="Graves T.A."/>
            <person name="Gu Y."/>
            <person name="Heath P."/>
            <person name="Heger A."/>
            <person name="Karakoc E."/>
            <person name="Kolb-Kokocinski A."/>
            <person name="Laird G.K."/>
            <person name="Lunter G."/>
            <person name="Meader S."/>
            <person name="Mort M."/>
            <person name="Mullikin J.C."/>
            <person name="Munch K."/>
            <person name="O'Connor T.D."/>
            <person name="Phillips A.D."/>
            <person name="Prado-Martinez J."/>
            <person name="Rogers A.S."/>
            <person name="Sajjadian S."/>
            <person name="Schmidt D."/>
            <person name="Shaw K."/>
            <person name="Simpson J.T."/>
            <person name="Stenson P.D."/>
            <person name="Turner D.J."/>
            <person name="Vigilant L."/>
            <person name="Vilella A.J."/>
            <person name="Whitener W."/>
            <person name="Zhu B."/>
            <person name="Cooper D.N."/>
            <person name="de Jong P."/>
            <person name="Dermitzakis E.T."/>
            <person name="Eichler E.E."/>
            <person name="Flicek P."/>
            <person name="Goldman N."/>
            <person name="Mundy N.I."/>
            <person name="Ning Z."/>
            <person name="Odom D.T."/>
            <person name="Ponting C.P."/>
            <person name="Quail M.A."/>
            <person name="Ryder O.A."/>
            <person name="Searle S.M."/>
            <person name="Warren W.C."/>
            <person name="Wilson R.K."/>
            <person name="Schierup M.H."/>
            <person name="Rogers J."/>
            <person name="Tyler-Smith C."/>
            <person name="Durbin R."/>
        </authorList>
    </citation>
    <scope>NUCLEOTIDE SEQUENCE [LARGE SCALE GENOMIC DNA]</scope>
</reference>
<evidence type="ECO:0000313" key="2">
    <source>
        <dbReference type="Proteomes" id="UP000001519"/>
    </source>
</evidence>
<sequence>MTSGIPGCGGACVLPSRAPLRRRDPQHCSPTLSEAPLLRAHTQTRLLTRGPPTPNTTRTVQVSVTVTPTWSPVRPRQDGLLWFVTSRQDGHPLQNEDLLASAAGCPSGCGASQLADVLLLLEPEEQSVLPEADHLLRPGQLLRDRVC</sequence>
<dbReference type="InParanoid" id="A0A2I2Z0S8"/>
<protein>
    <submittedName>
        <fullName evidence="1">Lymphocyte antigen 6 family member E</fullName>
    </submittedName>
</protein>
<proteinExistence type="predicted"/>
<reference evidence="1" key="4">
    <citation type="submission" date="2025-09" db="UniProtKB">
        <authorList>
            <consortium name="Ensembl"/>
        </authorList>
    </citation>
    <scope>IDENTIFICATION</scope>
</reference>
<reference evidence="2" key="1">
    <citation type="submission" date="2011-05" db="EMBL/GenBank/DDBJ databases">
        <title>Insights into the evolution of the great apes provided by the gorilla genome.</title>
        <authorList>
            <person name="Scally A."/>
        </authorList>
    </citation>
    <scope>NUCLEOTIDE SEQUENCE [LARGE SCALE GENOMIC DNA]</scope>
</reference>
<name>A0A2I2Z0S8_GORGO</name>
<dbReference type="Proteomes" id="UP000001519">
    <property type="component" value="Chromosome 8"/>
</dbReference>
<accession>A0A2I2Z0S8</accession>
<evidence type="ECO:0000313" key="1">
    <source>
        <dbReference type="Ensembl" id="ENSGGOP00000040858.1"/>
    </source>
</evidence>
<keyword evidence="2" id="KW-1185">Reference proteome</keyword>
<dbReference type="GeneTree" id="ENSGT00910000147225"/>
<dbReference type="Bgee" id="ENSGGOG00000001273">
    <property type="expression patterns" value="Expressed in liver and 6 other cell types or tissues"/>
</dbReference>
<gene>
    <name evidence="1" type="primary">LY6E</name>
</gene>
<dbReference type="EMBL" id="CABD030061515">
    <property type="status" value="NOT_ANNOTATED_CDS"/>
    <property type="molecule type" value="Genomic_DNA"/>
</dbReference>
<dbReference type="AlphaFoldDB" id="A0A2I2Z0S8"/>